<evidence type="ECO:0000256" key="2">
    <source>
        <dbReference type="ARBA" id="ARBA00011955"/>
    </source>
</evidence>
<evidence type="ECO:0000256" key="1">
    <source>
        <dbReference type="ARBA" id="ARBA00001946"/>
    </source>
</evidence>
<dbReference type="PANTHER" id="PTHR30040:SF2">
    <property type="entry name" value="FAD:PROTEIN FMN TRANSFERASE"/>
    <property type="match status" value="1"/>
</dbReference>
<gene>
    <name evidence="11" type="primary">apbE_1</name>
    <name evidence="11" type="ORF">KDK_05970</name>
</gene>
<keyword evidence="12" id="KW-1185">Reference proteome</keyword>
<evidence type="ECO:0000313" key="12">
    <source>
        <dbReference type="Proteomes" id="UP000287188"/>
    </source>
</evidence>
<evidence type="ECO:0000256" key="9">
    <source>
        <dbReference type="ARBA" id="ARBA00031306"/>
    </source>
</evidence>
<comment type="cofactor">
    <cofactor evidence="1">
        <name>Mg(2+)</name>
        <dbReference type="ChEBI" id="CHEBI:18420"/>
    </cofactor>
</comment>
<keyword evidence="6" id="KW-0479">Metal-binding</keyword>
<proteinExistence type="predicted"/>
<name>A0A402ACG5_9CHLR</name>
<keyword evidence="5 11" id="KW-0808">Transferase</keyword>
<evidence type="ECO:0000256" key="7">
    <source>
        <dbReference type="ARBA" id="ARBA00022827"/>
    </source>
</evidence>
<protein>
    <recommendedName>
        <fullName evidence="3">FAD:protein FMN transferase</fullName>
        <ecNumber evidence="2">2.7.1.180</ecNumber>
    </recommendedName>
    <alternativeName>
        <fullName evidence="9">Flavin transferase</fullName>
    </alternativeName>
</protein>
<evidence type="ECO:0000313" key="11">
    <source>
        <dbReference type="EMBL" id="GCE16797.1"/>
    </source>
</evidence>
<comment type="caution">
    <text evidence="11">The sequence shown here is derived from an EMBL/GenBank/DDBJ whole genome shotgun (WGS) entry which is preliminary data.</text>
</comment>
<dbReference type="Proteomes" id="UP000287188">
    <property type="component" value="Unassembled WGS sequence"/>
</dbReference>
<sequence>MKNTRLLMGMPITVEVLDAAATEAILEQVFDYFIAVDERFSTYKTDSEISQINRGELPVERYSADMQTILKLSEQTREETQGYFDIHHNGSCDPSGIVKGWAIQNAAAILKAQGLQNFYIDAGGDVQVAGSKDGHPWRIGIRNPFNRNQNVKIVALTGQGIATSGTAIRGQHIYNPHDPQKQLQNIVSITVIGPNVYEADRFATAAFAMGEKGILFIEKLAGFEGYMIDAHARATYTSGFERYVLKS</sequence>
<keyword evidence="4" id="KW-0285">Flavoprotein</keyword>
<evidence type="ECO:0000256" key="10">
    <source>
        <dbReference type="ARBA" id="ARBA00048540"/>
    </source>
</evidence>
<dbReference type="GO" id="GO:0016740">
    <property type="term" value="F:transferase activity"/>
    <property type="evidence" value="ECO:0007669"/>
    <property type="project" value="UniProtKB-KW"/>
</dbReference>
<dbReference type="InterPro" id="IPR003374">
    <property type="entry name" value="ApbE-like_sf"/>
</dbReference>
<dbReference type="EC" id="2.7.1.180" evidence="2"/>
<comment type="catalytic activity">
    <reaction evidence="10">
        <text>L-threonyl-[protein] + FAD = FMN-L-threonyl-[protein] + AMP + H(+)</text>
        <dbReference type="Rhea" id="RHEA:36847"/>
        <dbReference type="Rhea" id="RHEA-COMP:11060"/>
        <dbReference type="Rhea" id="RHEA-COMP:11061"/>
        <dbReference type="ChEBI" id="CHEBI:15378"/>
        <dbReference type="ChEBI" id="CHEBI:30013"/>
        <dbReference type="ChEBI" id="CHEBI:57692"/>
        <dbReference type="ChEBI" id="CHEBI:74257"/>
        <dbReference type="ChEBI" id="CHEBI:456215"/>
        <dbReference type="EC" id="2.7.1.180"/>
    </reaction>
</comment>
<dbReference type="AlphaFoldDB" id="A0A402ACG5"/>
<keyword evidence="7" id="KW-0274">FAD</keyword>
<dbReference type="EMBL" id="BIFS01000001">
    <property type="protein sequence ID" value="GCE16797.1"/>
    <property type="molecule type" value="Genomic_DNA"/>
</dbReference>
<evidence type="ECO:0000256" key="3">
    <source>
        <dbReference type="ARBA" id="ARBA00016337"/>
    </source>
</evidence>
<reference evidence="12" key="1">
    <citation type="submission" date="2018-12" db="EMBL/GenBank/DDBJ databases">
        <title>Tengunoibacter tsumagoiensis gen. nov., sp. nov., Dictyobacter kobayashii sp. nov., D. alpinus sp. nov., and D. joshuensis sp. nov. and description of Dictyobacteraceae fam. nov. within the order Ktedonobacterales isolated from Tengu-no-mugimeshi.</title>
        <authorList>
            <person name="Wang C.M."/>
            <person name="Zheng Y."/>
            <person name="Sakai Y."/>
            <person name="Toyoda A."/>
            <person name="Minakuchi Y."/>
            <person name="Abe K."/>
            <person name="Yokota A."/>
            <person name="Yabe S."/>
        </authorList>
    </citation>
    <scope>NUCLEOTIDE SEQUENCE [LARGE SCALE GENOMIC DNA]</scope>
    <source>
        <strain evidence="12">Uno11</strain>
    </source>
</reference>
<dbReference type="Gene3D" id="3.10.520.10">
    <property type="entry name" value="ApbE-like domains"/>
    <property type="match status" value="2"/>
</dbReference>
<dbReference type="PANTHER" id="PTHR30040">
    <property type="entry name" value="THIAMINE BIOSYNTHESIS LIPOPROTEIN APBE"/>
    <property type="match status" value="1"/>
</dbReference>
<keyword evidence="8" id="KW-0460">Magnesium</keyword>
<dbReference type="OrthoDB" id="9778595at2"/>
<evidence type="ECO:0000256" key="5">
    <source>
        <dbReference type="ARBA" id="ARBA00022679"/>
    </source>
</evidence>
<organism evidence="11 12">
    <name type="scientific">Dictyobacter kobayashii</name>
    <dbReference type="NCBI Taxonomy" id="2014872"/>
    <lineage>
        <taxon>Bacteria</taxon>
        <taxon>Bacillati</taxon>
        <taxon>Chloroflexota</taxon>
        <taxon>Ktedonobacteria</taxon>
        <taxon>Ktedonobacterales</taxon>
        <taxon>Dictyobacteraceae</taxon>
        <taxon>Dictyobacter</taxon>
    </lineage>
</organism>
<evidence type="ECO:0000256" key="8">
    <source>
        <dbReference type="ARBA" id="ARBA00022842"/>
    </source>
</evidence>
<dbReference type="InterPro" id="IPR024932">
    <property type="entry name" value="ApbE"/>
</dbReference>
<evidence type="ECO:0000256" key="4">
    <source>
        <dbReference type="ARBA" id="ARBA00022630"/>
    </source>
</evidence>
<evidence type="ECO:0000256" key="6">
    <source>
        <dbReference type="ARBA" id="ARBA00022723"/>
    </source>
</evidence>
<dbReference type="SUPFAM" id="SSF143631">
    <property type="entry name" value="ApbE-like"/>
    <property type="match status" value="1"/>
</dbReference>
<dbReference type="GO" id="GO:0046872">
    <property type="term" value="F:metal ion binding"/>
    <property type="evidence" value="ECO:0007669"/>
    <property type="project" value="UniProtKB-KW"/>
</dbReference>
<dbReference type="Pfam" id="PF02424">
    <property type="entry name" value="ApbE"/>
    <property type="match status" value="2"/>
</dbReference>
<dbReference type="RefSeq" id="WP_126548622.1">
    <property type="nucleotide sequence ID" value="NZ_BIFS01000001.1"/>
</dbReference>
<accession>A0A402ACG5</accession>